<dbReference type="InterPro" id="IPR011528">
    <property type="entry name" value="NERD"/>
</dbReference>
<dbReference type="AlphaFoldDB" id="A0A5R9B7K2"/>
<protein>
    <submittedName>
        <fullName evidence="2">NERD domain-containing protein</fullName>
    </submittedName>
</protein>
<dbReference type="EMBL" id="VAVZ01000053">
    <property type="protein sequence ID" value="TLP93011.1"/>
    <property type="molecule type" value="Genomic_DNA"/>
</dbReference>
<comment type="caution">
    <text evidence="2">The sequence shown here is derived from an EMBL/GenBank/DDBJ whole genome shotgun (WGS) entry which is preliminary data.</text>
</comment>
<sequence length="198" mass="21381">MSMAFKTTGVVGTAAAGMTDQGFDASRASSGARGEGLTAAILRGYSDRALIIHSLRLPVKLKTDIDHLVVSGEGILAIDSKLWRPGYYHGWFGTPMRGVRREPHVSAAATEKALEVLTSMLGADRIDPETFSLVAVHGAKKAESTTVSSSLSWRPTPIIGAAKLEDRVEKFLTLHPGPAEDRLARALQRIHRKGRARR</sequence>
<evidence type="ECO:0000313" key="2">
    <source>
        <dbReference type="EMBL" id="TLP93011.1"/>
    </source>
</evidence>
<name>A0A5R9B7K2_9MICC</name>
<gene>
    <name evidence="2" type="ORF">FEF26_14100</name>
</gene>
<dbReference type="OrthoDB" id="4246706at2"/>
<feature type="domain" description="NERD" evidence="1">
    <location>
        <begin position="30"/>
        <end position="129"/>
    </location>
</feature>
<dbReference type="PROSITE" id="PS50965">
    <property type="entry name" value="NERD"/>
    <property type="match status" value="1"/>
</dbReference>
<dbReference type="Pfam" id="PF08378">
    <property type="entry name" value="NERD"/>
    <property type="match status" value="1"/>
</dbReference>
<evidence type="ECO:0000313" key="3">
    <source>
        <dbReference type="Proteomes" id="UP000310458"/>
    </source>
</evidence>
<evidence type="ECO:0000259" key="1">
    <source>
        <dbReference type="PROSITE" id="PS50965"/>
    </source>
</evidence>
<proteinExistence type="predicted"/>
<accession>A0A5R9B7K2</accession>
<organism evidence="2 3">
    <name type="scientific">Nesterenkonia salmonea</name>
    <dbReference type="NCBI Taxonomy" id="1804987"/>
    <lineage>
        <taxon>Bacteria</taxon>
        <taxon>Bacillati</taxon>
        <taxon>Actinomycetota</taxon>
        <taxon>Actinomycetes</taxon>
        <taxon>Micrococcales</taxon>
        <taxon>Micrococcaceae</taxon>
        <taxon>Nesterenkonia</taxon>
    </lineage>
</organism>
<dbReference type="Proteomes" id="UP000310458">
    <property type="component" value="Unassembled WGS sequence"/>
</dbReference>
<keyword evidence="3" id="KW-1185">Reference proteome</keyword>
<reference evidence="2 3" key="1">
    <citation type="submission" date="2019-05" db="EMBL/GenBank/DDBJ databases">
        <title>Nesterenkonia sp. GY074 isolated from the Southern Atlantic Ocean.</title>
        <authorList>
            <person name="Zhang G."/>
        </authorList>
    </citation>
    <scope>NUCLEOTIDE SEQUENCE [LARGE SCALE GENOMIC DNA]</scope>
    <source>
        <strain evidence="2 3">GY074</strain>
    </source>
</reference>